<dbReference type="SUPFAM" id="SSF54427">
    <property type="entry name" value="NTF2-like"/>
    <property type="match status" value="1"/>
</dbReference>
<proteinExistence type="predicted"/>
<feature type="domain" description="DUF4440" evidence="1">
    <location>
        <begin position="72"/>
        <end position="163"/>
    </location>
</feature>
<dbReference type="InterPro" id="IPR027843">
    <property type="entry name" value="DUF4440"/>
</dbReference>
<sequence length="176" mass="19926">MACGSSENQFMQNVYFLLIDALWYSYAKSGGYLSGALKISLSYYDKFIQLQGSIRVRKMLLEKLKALECSLHGVRRNDRKWLEQILHPEFREITRSGVIVDRTETIASLADELSPTIILSSDFRLLSIGECCAILHYKTFNSDGSRASLRSSCWVYSDRGQWELAFHQGTPVAGAV</sequence>
<gene>
    <name evidence="2" type="ORF">M993_02260</name>
</gene>
<dbReference type="InterPro" id="IPR032710">
    <property type="entry name" value="NTF2-like_dom_sf"/>
</dbReference>
<dbReference type="Pfam" id="PF14534">
    <property type="entry name" value="DUF4440"/>
    <property type="match status" value="1"/>
</dbReference>
<evidence type="ECO:0000313" key="3">
    <source>
        <dbReference type="Proteomes" id="UP000078431"/>
    </source>
</evidence>
<dbReference type="EMBL" id="LXEX01000031">
    <property type="protein sequence ID" value="OAT58957.1"/>
    <property type="molecule type" value="Genomic_DNA"/>
</dbReference>
<comment type="caution">
    <text evidence="2">The sequence shown here is derived from an EMBL/GenBank/DDBJ whole genome shotgun (WGS) entry which is preliminary data.</text>
</comment>
<reference evidence="2 3" key="1">
    <citation type="submission" date="2016-04" db="EMBL/GenBank/DDBJ databases">
        <title>ATOL: Assembling a taxonomically balanced genome-scale reconstruction of the evolutionary history of the Enterobacteriaceae.</title>
        <authorList>
            <person name="Plunkett G.III."/>
            <person name="Neeno-Eckwall E.C."/>
            <person name="Glasner J.D."/>
            <person name="Perna N.T."/>
        </authorList>
    </citation>
    <scope>NUCLEOTIDE SEQUENCE [LARGE SCALE GENOMIC DNA]</scope>
    <source>
        <strain evidence="2 3">ATCC 12841</strain>
    </source>
</reference>
<evidence type="ECO:0000313" key="2">
    <source>
        <dbReference type="EMBL" id="OAT58957.1"/>
    </source>
</evidence>
<dbReference type="AlphaFoldDB" id="A0AA91IPN1"/>
<dbReference type="Gene3D" id="3.10.450.50">
    <property type="match status" value="1"/>
</dbReference>
<keyword evidence="3" id="KW-1185">Reference proteome</keyword>
<accession>A0AA91IPN1</accession>
<organism evidence="2 3">
    <name type="scientific">Obesumbacterium proteus ATCC 12841</name>
    <dbReference type="NCBI Taxonomy" id="1354268"/>
    <lineage>
        <taxon>Bacteria</taxon>
        <taxon>Pseudomonadati</taxon>
        <taxon>Pseudomonadota</taxon>
        <taxon>Gammaproteobacteria</taxon>
        <taxon>Enterobacterales</taxon>
        <taxon>Hafniaceae</taxon>
        <taxon>Obesumbacterium</taxon>
    </lineage>
</organism>
<evidence type="ECO:0000259" key="1">
    <source>
        <dbReference type="Pfam" id="PF14534"/>
    </source>
</evidence>
<dbReference type="RefSeq" id="WP_335340654.1">
    <property type="nucleotide sequence ID" value="NZ_LXEX01000031.1"/>
</dbReference>
<dbReference type="Proteomes" id="UP000078431">
    <property type="component" value="Unassembled WGS sequence"/>
</dbReference>
<protein>
    <submittedName>
        <fullName evidence="2">Uncharacterized DUF4440 family protein</fullName>
    </submittedName>
</protein>
<name>A0AA91IPN1_9GAMM</name>